<comment type="caution">
    <text evidence="1">The sequence shown here is derived from an EMBL/GenBank/DDBJ whole genome shotgun (WGS) entry which is preliminary data.</text>
</comment>
<dbReference type="AlphaFoldDB" id="A0A7W7PWH2"/>
<gene>
    <name evidence="1" type="ORF">FHS37_006650</name>
</gene>
<organism evidence="1 2">
    <name type="scientific">Streptomyces griseomycini</name>
    <dbReference type="NCBI Taxonomy" id="66895"/>
    <lineage>
        <taxon>Bacteria</taxon>
        <taxon>Bacillati</taxon>
        <taxon>Actinomycetota</taxon>
        <taxon>Actinomycetes</taxon>
        <taxon>Kitasatosporales</taxon>
        <taxon>Streptomycetaceae</taxon>
        <taxon>Streptomyces</taxon>
    </lineage>
</organism>
<evidence type="ECO:0000313" key="2">
    <source>
        <dbReference type="Proteomes" id="UP000579523"/>
    </source>
</evidence>
<dbReference type="Proteomes" id="UP000579523">
    <property type="component" value="Unassembled WGS sequence"/>
</dbReference>
<proteinExistence type="predicted"/>
<protein>
    <submittedName>
        <fullName evidence="1">Uncharacterized protein</fullName>
    </submittedName>
</protein>
<reference evidence="1 2" key="1">
    <citation type="submission" date="2020-08" db="EMBL/GenBank/DDBJ databases">
        <title>Genomic Encyclopedia of Type Strains, Phase III (KMG-III): the genomes of soil and plant-associated and newly described type strains.</title>
        <authorList>
            <person name="Whitman W."/>
        </authorList>
    </citation>
    <scope>NUCLEOTIDE SEQUENCE [LARGE SCALE GENOMIC DNA]</scope>
    <source>
        <strain evidence="1 2">CECT 3273</strain>
    </source>
</reference>
<dbReference type="RefSeq" id="WP_184827971.1">
    <property type="nucleotide sequence ID" value="NZ_BMTK01000031.1"/>
</dbReference>
<name>A0A7W7PWH2_9ACTN</name>
<accession>A0A7W7PWH2</accession>
<keyword evidence="2" id="KW-1185">Reference proteome</keyword>
<evidence type="ECO:0000313" key="1">
    <source>
        <dbReference type="EMBL" id="MBB4902553.1"/>
    </source>
</evidence>
<sequence length="125" mass="13562">MNKPGNHELAPEELPTLLGGELPPVLPLEGWRPVTLHCQVDAIGPSDRHPDLVKLEVSFPPVQAPPVQAPPVMRAPLIGQPIQEIRLVCGTCGLVPVEEHPRILDVLRCVNCKEHLGVGRFEGST</sequence>
<dbReference type="EMBL" id="JACHJI010000017">
    <property type="protein sequence ID" value="MBB4902553.1"/>
    <property type="molecule type" value="Genomic_DNA"/>
</dbReference>